<evidence type="ECO:0000313" key="2">
    <source>
        <dbReference type="EMBL" id="KIF48036.1"/>
    </source>
</evidence>
<feature type="transmembrane region" description="Helical" evidence="1">
    <location>
        <begin position="87"/>
        <end position="110"/>
    </location>
</feature>
<protein>
    <recommendedName>
        <fullName evidence="4">DUF1240 domain-containing protein</fullName>
    </recommendedName>
</protein>
<keyword evidence="1" id="KW-0812">Transmembrane</keyword>
<name>A0A0C1Z5B6_9VIBR</name>
<evidence type="ECO:0000256" key="1">
    <source>
        <dbReference type="SAM" id="Phobius"/>
    </source>
</evidence>
<sequence>MNNSQKSNKETYKLYPGILLLIGLSGFCFYFGYQKILTLASQIGDVAVYSRFDLAMIPFGLVLLGGLISALFFAFKKKRWDEVYGNGLQYLILGSLAVAIVLTLITPSIYQARYENAGLKECSRSPEGYLPFFATKFAREESLCIEVSK</sequence>
<feature type="transmembrane region" description="Helical" evidence="1">
    <location>
        <begin position="54"/>
        <end position="75"/>
    </location>
</feature>
<gene>
    <name evidence="2" type="ORF">H735_26800</name>
</gene>
<comment type="caution">
    <text evidence="2">The sequence shown here is derived from an EMBL/GenBank/DDBJ whole genome shotgun (WGS) entry which is preliminary data.</text>
</comment>
<feature type="transmembrane region" description="Helical" evidence="1">
    <location>
        <begin position="12"/>
        <end position="33"/>
    </location>
</feature>
<evidence type="ECO:0008006" key="4">
    <source>
        <dbReference type="Google" id="ProtNLM"/>
    </source>
</evidence>
<dbReference type="RefSeq" id="WP_020197898.1">
    <property type="nucleotide sequence ID" value="NZ_BAOH01000153.1"/>
</dbReference>
<organism evidence="2 3">
    <name type="scientific">Vibrio owensii CAIM 1854 = LMG 25443</name>
    <dbReference type="NCBI Taxonomy" id="1229493"/>
    <lineage>
        <taxon>Bacteria</taxon>
        <taxon>Pseudomonadati</taxon>
        <taxon>Pseudomonadota</taxon>
        <taxon>Gammaproteobacteria</taxon>
        <taxon>Vibrionales</taxon>
        <taxon>Vibrionaceae</taxon>
        <taxon>Vibrio</taxon>
    </lineage>
</organism>
<dbReference type="EMBL" id="JPRD01000059">
    <property type="protein sequence ID" value="KIF48036.1"/>
    <property type="molecule type" value="Genomic_DNA"/>
</dbReference>
<reference evidence="2 3" key="1">
    <citation type="submission" date="2014-07" db="EMBL/GenBank/DDBJ databases">
        <title>Unique and conserved regions in Vibrio harveyi and related species in comparison with the shrimp pathogen Vibrio harveyi CAIM 1792.</title>
        <authorList>
            <person name="Espinoza-Valles I."/>
            <person name="Vora G."/>
            <person name="Leekitcharoenphon P."/>
            <person name="Ussery D."/>
            <person name="Hoj L."/>
            <person name="Gomez-Gil B."/>
        </authorList>
    </citation>
    <scope>NUCLEOTIDE SEQUENCE [LARGE SCALE GENOMIC DNA]</scope>
    <source>
        <strain evidence="3">CAIM 1854 / LMG 25443</strain>
    </source>
</reference>
<keyword evidence="1" id="KW-0472">Membrane</keyword>
<accession>A0A0C1Z5B6</accession>
<dbReference type="Proteomes" id="UP000031586">
    <property type="component" value="Unassembled WGS sequence"/>
</dbReference>
<evidence type="ECO:0000313" key="3">
    <source>
        <dbReference type="Proteomes" id="UP000031586"/>
    </source>
</evidence>
<dbReference type="PATRIC" id="fig|1229493.5.peg.4934"/>
<dbReference type="AlphaFoldDB" id="A0A0C1Z5B6"/>
<proteinExistence type="predicted"/>
<keyword evidence="1" id="KW-1133">Transmembrane helix</keyword>